<dbReference type="EMBL" id="JANJYI010000006">
    <property type="protein sequence ID" value="KAK2644339.1"/>
    <property type="molecule type" value="Genomic_DNA"/>
</dbReference>
<sequence length="161" mass="17912">MAFSHQFLRPIFHPKSTPDGFYNFSAGRQNSDKANTIALCRGDVNLDACRSCITQLCPNQKEVIGWYDNCIMETSPLFYKWNINNVSSLVQFNQVLRTLLEGLRSKAASGSSVSKFTAGKTSAPDFKTLYALVQCTPDVSKMECNDCLVTITGYIPTRCCN</sequence>
<keyword evidence="1" id="KW-0732">Signal</keyword>
<organism evidence="4 5">
    <name type="scientific">Dipteronia dyeriana</name>
    <dbReference type="NCBI Taxonomy" id="168575"/>
    <lineage>
        <taxon>Eukaryota</taxon>
        <taxon>Viridiplantae</taxon>
        <taxon>Streptophyta</taxon>
        <taxon>Embryophyta</taxon>
        <taxon>Tracheophyta</taxon>
        <taxon>Spermatophyta</taxon>
        <taxon>Magnoliopsida</taxon>
        <taxon>eudicotyledons</taxon>
        <taxon>Gunneridae</taxon>
        <taxon>Pentapetalae</taxon>
        <taxon>rosids</taxon>
        <taxon>malvids</taxon>
        <taxon>Sapindales</taxon>
        <taxon>Sapindaceae</taxon>
        <taxon>Hippocastanoideae</taxon>
        <taxon>Acereae</taxon>
        <taxon>Dipteronia</taxon>
    </lineage>
</organism>
<dbReference type="InterPro" id="IPR038408">
    <property type="entry name" value="GNK2_sf"/>
</dbReference>
<dbReference type="AlphaFoldDB" id="A0AAD9WUI6"/>
<evidence type="ECO:0000313" key="5">
    <source>
        <dbReference type="Proteomes" id="UP001280121"/>
    </source>
</evidence>
<dbReference type="Gene3D" id="3.30.430.20">
    <property type="entry name" value="Gnk2 domain, C-X8-C-X2-C motif"/>
    <property type="match status" value="2"/>
</dbReference>
<dbReference type="CDD" id="cd23509">
    <property type="entry name" value="Gnk2-like"/>
    <property type="match status" value="2"/>
</dbReference>
<evidence type="ECO:0000259" key="3">
    <source>
        <dbReference type="PROSITE" id="PS51473"/>
    </source>
</evidence>
<dbReference type="Proteomes" id="UP001280121">
    <property type="component" value="Unassembled WGS sequence"/>
</dbReference>
<comment type="caution">
    <text evidence="4">The sequence shown here is derived from an EMBL/GenBank/DDBJ whole genome shotgun (WGS) entry which is preliminary data.</text>
</comment>
<dbReference type="Pfam" id="PF01657">
    <property type="entry name" value="Stress-antifung"/>
    <property type="match status" value="2"/>
</dbReference>
<feature type="domain" description="Gnk2-homologous" evidence="3">
    <location>
        <begin position="74"/>
        <end position="161"/>
    </location>
</feature>
<evidence type="ECO:0000256" key="2">
    <source>
        <dbReference type="ARBA" id="ARBA00022737"/>
    </source>
</evidence>
<accession>A0AAD9WUI6</accession>
<protein>
    <recommendedName>
        <fullName evidence="3">Gnk2-homologous domain-containing protein</fullName>
    </recommendedName>
</protein>
<name>A0AAD9WUI6_9ROSI</name>
<proteinExistence type="predicted"/>
<dbReference type="PANTHER" id="PTHR32099">
    <property type="entry name" value="CYSTEINE-RICH REPEAT SECRETORY PROTEIN"/>
    <property type="match status" value="1"/>
</dbReference>
<evidence type="ECO:0000313" key="4">
    <source>
        <dbReference type="EMBL" id="KAK2644339.1"/>
    </source>
</evidence>
<dbReference type="PANTHER" id="PTHR32099:SF51">
    <property type="entry name" value="CYSTEINE-RICH RECEPTOR-LIKE PROTEIN KINASE 25 ISOFORM X1"/>
    <property type="match status" value="1"/>
</dbReference>
<dbReference type="PROSITE" id="PS51473">
    <property type="entry name" value="GNK2"/>
    <property type="match status" value="1"/>
</dbReference>
<gene>
    <name evidence="4" type="ORF">Ddye_019534</name>
</gene>
<keyword evidence="2" id="KW-0677">Repeat</keyword>
<keyword evidence="5" id="KW-1185">Reference proteome</keyword>
<evidence type="ECO:0000256" key="1">
    <source>
        <dbReference type="ARBA" id="ARBA00022729"/>
    </source>
</evidence>
<reference evidence="4" key="1">
    <citation type="journal article" date="2023" name="Plant J.">
        <title>Genome sequences and population genomics provide insights into the demographic history, inbreeding, and mutation load of two 'living fossil' tree species of Dipteronia.</title>
        <authorList>
            <person name="Feng Y."/>
            <person name="Comes H.P."/>
            <person name="Chen J."/>
            <person name="Zhu S."/>
            <person name="Lu R."/>
            <person name="Zhang X."/>
            <person name="Li P."/>
            <person name="Qiu J."/>
            <person name="Olsen K.M."/>
            <person name="Qiu Y."/>
        </authorList>
    </citation>
    <scope>NUCLEOTIDE SEQUENCE</scope>
    <source>
        <strain evidence="4">KIB01</strain>
    </source>
</reference>
<dbReference type="InterPro" id="IPR002902">
    <property type="entry name" value="GNK2"/>
</dbReference>